<dbReference type="Proteomes" id="UP000289411">
    <property type="component" value="Unassembled WGS sequence"/>
</dbReference>
<dbReference type="InterPro" id="IPR036282">
    <property type="entry name" value="Glutathione-S-Trfase_C_sf"/>
</dbReference>
<comment type="caution">
    <text evidence="2">The sequence shown here is derived from an EMBL/GenBank/DDBJ whole genome shotgun (WGS) entry which is preliminary data.</text>
</comment>
<dbReference type="Gene3D" id="3.40.30.10">
    <property type="entry name" value="Glutaredoxin"/>
    <property type="match status" value="1"/>
</dbReference>
<feature type="domain" description="GST N-terminal" evidence="1">
    <location>
        <begin position="14"/>
        <end position="94"/>
    </location>
</feature>
<dbReference type="OrthoDB" id="9799538at2"/>
<dbReference type="Gene3D" id="1.20.1050.10">
    <property type="match status" value="1"/>
</dbReference>
<dbReference type="SUPFAM" id="SSF47616">
    <property type="entry name" value="GST C-terminal domain-like"/>
    <property type="match status" value="1"/>
</dbReference>
<dbReference type="GO" id="GO:0016034">
    <property type="term" value="F:maleylacetoacetate isomerase activity"/>
    <property type="evidence" value="ECO:0007669"/>
    <property type="project" value="TreeGrafter"/>
</dbReference>
<dbReference type="EMBL" id="QYBC01000022">
    <property type="protein sequence ID" value="RYB02216.1"/>
    <property type="molecule type" value="Genomic_DNA"/>
</dbReference>
<organism evidence="2 3">
    <name type="scientific">Lichenibacterium ramalinae</name>
    <dbReference type="NCBI Taxonomy" id="2316527"/>
    <lineage>
        <taxon>Bacteria</taxon>
        <taxon>Pseudomonadati</taxon>
        <taxon>Pseudomonadota</taxon>
        <taxon>Alphaproteobacteria</taxon>
        <taxon>Hyphomicrobiales</taxon>
        <taxon>Lichenihabitantaceae</taxon>
        <taxon>Lichenibacterium</taxon>
    </lineage>
</organism>
<dbReference type="Pfam" id="PF13410">
    <property type="entry name" value="GST_C_2"/>
    <property type="match status" value="1"/>
</dbReference>
<dbReference type="CDD" id="cd03194">
    <property type="entry name" value="GST_C_3"/>
    <property type="match status" value="1"/>
</dbReference>
<dbReference type="PANTHER" id="PTHR42673">
    <property type="entry name" value="MALEYLACETOACETATE ISOMERASE"/>
    <property type="match status" value="1"/>
</dbReference>
<dbReference type="GO" id="GO:0006559">
    <property type="term" value="P:L-phenylalanine catabolic process"/>
    <property type="evidence" value="ECO:0007669"/>
    <property type="project" value="TreeGrafter"/>
</dbReference>
<accession>A0A4Q2R9M3</accession>
<dbReference type="CDD" id="cd03043">
    <property type="entry name" value="GST_N_1"/>
    <property type="match status" value="1"/>
</dbReference>
<dbReference type="PANTHER" id="PTHR42673:SF4">
    <property type="entry name" value="MALEYLACETOACETATE ISOMERASE"/>
    <property type="match status" value="1"/>
</dbReference>
<dbReference type="SFLD" id="SFLDS00019">
    <property type="entry name" value="Glutathione_Transferase_(cytos"/>
    <property type="match status" value="1"/>
</dbReference>
<evidence type="ECO:0000313" key="2">
    <source>
        <dbReference type="EMBL" id="RYB02216.1"/>
    </source>
</evidence>
<dbReference type="SUPFAM" id="SSF52833">
    <property type="entry name" value="Thioredoxin-like"/>
    <property type="match status" value="1"/>
</dbReference>
<keyword evidence="3" id="KW-1185">Reference proteome</keyword>
<dbReference type="InterPro" id="IPR004045">
    <property type="entry name" value="Glutathione_S-Trfase_N"/>
</dbReference>
<proteinExistence type="predicted"/>
<dbReference type="GO" id="GO:0006749">
    <property type="term" value="P:glutathione metabolic process"/>
    <property type="evidence" value="ECO:0007669"/>
    <property type="project" value="TreeGrafter"/>
</dbReference>
<keyword evidence="2" id="KW-0808">Transferase</keyword>
<dbReference type="AlphaFoldDB" id="A0A4Q2R9M3"/>
<dbReference type="Pfam" id="PF13409">
    <property type="entry name" value="GST_N_2"/>
    <property type="match status" value="1"/>
</dbReference>
<dbReference type="GO" id="GO:0004364">
    <property type="term" value="F:glutathione transferase activity"/>
    <property type="evidence" value="ECO:0007669"/>
    <property type="project" value="TreeGrafter"/>
</dbReference>
<dbReference type="InterPro" id="IPR036249">
    <property type="entry name" value="Thioredoxin-like_sf"/>
</dbReference>
<reference evidence="2 3" key="1">
    <citation type="submission" date="2018-09" db="EMBL/GenBank/DDBJ databases">
        <authorList>
            <person name="Grouzdev D.S."/>
            <person name="Krutkina M.S."/>
        </authorList>
    </citation>
    <scope>NUCLEOTIDE SEQUENCE [LARGE SCALE GENOMIC DNA]</scope>
    <source>
        <strain evidence="2 3">RmlP001</strain>
    </source>
</reference>
<dbReference type="InterPro" id="IPR040079">
    <property type="entry name" value="Glutathione_S-Trfase"/>
</dbReference>
<protein>
    <submittedName>
        <fullName evidence="2">Glutathione S-transferase family protein</fullName>
    </submittedName>
</protein>
<dbReference type="PROSITE" id="PS50404">
    <property type="entry name" value="GST_NTER"/>
    <property type="match status" value="1"/>
</dbReference>
<evidence type="ECO:0000259" key="1">
    <source>
        <dbReference type="PROSITE" id="PS50404"/>
    </source>
</evidence>
<gene>
    <name evidence="2" type="ORF">D3272_22335</name>
</gene>
<sequence length="228" mass="25494">MRSRSRPEIRPVTLHLYIGNKAYSSWSLRPWLLLTAFGIPFDETVIPMYRAETRDAMLAVSPNGKVPALHAGDLVVSESIAIVEFLAESFPDLPIWPRDRAARALARAVSAEMHAGFLRLRQACPTNFRRPRRAMPIPAEVRADVDRIEALWADARARFGQDGPFLFGAFCAADAMYAPVVNRLDTYAVPVRPETRAYMEAVMALPAWRAWIAGGAAEPWHNDAYDAM</sequence>
<reference evidence="2 3" key="2">
    <citation type="submission" date="2019-02" db="EMBL/GenBank/DDBJ databases">
        <title>'Lichenibacterium ramalinii' gen. nov. sp. nov., 'Lichenibacterium minor' gen. nov. sp. nov.</title>
        <authorList>
            <person name="Pankratov T."/>
        </authorList>
    </citation>
    <scope>NUCLEOTIDE SEQUENCE [LARGE SCALE GENOMIC DNA]</scope>
    <source>
        <strain evidence="2 3">RmlP001</strain>
    </source>
</reference>
<name>A0A4Q2R9M3_9HYPH</name>
<dbReference type="SFLD" id="SFLDG00358">
    <property type="entry name" value="Main_(cytGST)"/>
    <property type="match status" value="1"/>
</dbReference>
<evidence type="ECO:0000313" key="3">
    <source>
        <dbReference type="Proteomes" id="UP000289411"/>
    </source>
</evidence>